<feature type="compositionally biased region" description="Basic residues" evidence="7">
    <location>
        <begin position="602"/>
        <end position="636"/>
    </location>
</feature>
<dbReference type="InterPro" id="IPR013170">
    <property type="entry name" value="mRNA_splic_Cwf21_dom"/>
</dbReference>
<evidence type="ECO:0000313" key="10">
    <source>
        <dbReference type="Proteomes" id="UP001165289"/>
    </source>
</evidence>
<feature type="compositionally biased region" description="Basic residues" evidence="7">
    <location>
        <begin position="398"/>
        <end position="416"/>
    </location>
</feature>
<keyword evidence="4" id="KW-0747">Spliceosome</keyword>
<dbReference type="AlphaFoldDB" id="A0AAV7KF98"/>
<feature type="compositionally biased region" description="Basic and acidic residues" evidence="7">
    <location>
        <begin position="825"/>
        <end position="836"/>
    </location>
</feature>
<evidence type="ECO:0000256" key="7">
    <source>
        <dbReference type="SAM" id="MobiDB-lite"/>
    </source>
</evidence>
<evidence type="ECO:0000256" key="6">
    <source>
        <dbReference type="ARBA" id="ARBA00023242"/>
    </source>
</evidence>
<feature type="compositionally biased region" description="Basic residues" evidence="7">
    <location>
        <begin position="920"/>
        <end position="959"/>
    </location>
</feature>
<dbReference type="CDD" id="cd21372">
    <property type="entry name" value="cwf21_CWC21-like"/>
    <property type="match status" value="1"/>
</dbReference>
<keyword evidence="5" id="KW-0508">mRNA splicing</keyword>
<evidence type="ECO:0000259" key="8">
    <source>
        <dbReference type="SMART" id="SM01115"/>
    </source>
</evidence>
<feature type="compositionally biased region" description="Basic residues" evidence="7">
    <location>
        <begin position="275"/>
        <end position="290"/>
    </location>
</feature>
<reference evidence="9 10" key="1">
    <citation type="journal article" date="2023" name="BMC Biol.">
        <title>The compact genome of the sponge Oopsacas minuta (Hexactinellida) is lacking key metazoan core genes.</title>
        <authorList>
            <person name="Santini S."/>
            <person name="Schenkelaars Q."/>
            <person name="Jourda C."/>
            <person name="Duchesne M."/>
            <person name="Belahbib H."/>
            <person name="Rocher C."/>
            <person name="Selva M."/>
            <person name="Riesgo A."/>
            <person name="Vervoort M."/>
            <person name="Leys S.P."/>
            <person name="Kodjabachian L."/>
            <person name="Le Bivic A."/>
            <person name="Borchiellini C."/>
            <person name="Claverie J.M."/>
            <person name="Renard E."/>
        </authorList>
    </citation>
    <scope>NUCLEOTIDE SEQUENCE [LARGE SCALE GENOMIC DNA]</scope>
    <source>
        <strain evidence="9">SPO-2</strain>
    </source>
</reference>
<feature type="compositionally biased region" description="Low complexity" evidence="7">
    <location>
        <begin position="418"/>
        <end position="427"/>
    </location>
</feature>
<evidence type="ECO:0000256" key="5">
    <source>
        <dbReference type="ARBA" id="ARBA00023187"/>
    </source>
</evidence>
<accession>A0AAV7KF98</accession>
<feature type="compositionally biased region" description="Basic residues" evidence="7">
    <location>
        <begin position="484"/>
        <end position="521"/>
    </location>
</feature>
<feature type="compositionally biased region" description="Basic and acidic residues" evidence="7">
    <location>
        <begin position="312"/>
        <end position="331"/>
    </location>
</feature>
<feature type="compositionally biased region" description="Basic residues" evidence="7">
    <location>
        <begin position="373"/>
        <end position="385"/>
    </location>
</feature>
<feature type="region of interest" description="Disordered" evidence="7">
    <location>
        <begin position="115"/>
        <end position="731"/>
    </location>
</feature>
<evidence type="ECO:0000256" key="3">
    <source>
        <dbReference type="ARBA" id="ARBA00022664"/>
    </source>
</evidence>
<keyword evidence="10" id="KW-1185">Reference proteome</keyword>
<dbReference type="Pfam" id="PF08312">
    <property type="entry name" value="cwf21"/>
    <property type="match status" value="1"/>
</dbReference>
<feature type="compositionally biased region" description="Basic and acidic residues" evidence="7">
    <location>
        <begin position="884"/>
        <end position="894"/>
    </location>
</feature>
<feature type="compositionally biased region" description="Low complexity" evidence="7">
    <location>
        <begin position="355"/>
        <end position="365"/>
    </location>
</feature>
<evidence type="ECO:0000256" key="2">
    <source>
        <dbReference type="ARBA" id="ARBA00005954"/>
    </source>
</evidence>
<feature type="region of interest" description="Disordered" evidence="7">
    <location>
        <begin position="737"/>
        <end position="756"/>
    </location>
</feature>
<feature type="compositionally biased region" description="Acidic residues" evidence="7">
    <location>
        <begin position="164"/>
        <end position="174"/>
    </location>
</feature>
<name>A0AAV7KF98_9METZ</name>
<proteinExistence type="inferred from homology"/>
<feature type="compositionally biased region" description="Basic and acidic residues" evidence="7">
    <location>
        <begin position="861"/>
        <end position="876"/>
    </location>
</feature>
<gene>
    <name evidence="9" type="ORF">LOD99_10679</name>
</gene>
<feature type="compositionally biased region" description="Basic residues" evidence="7">
    <location>
        <begin position="966"/>
        <end position="984"/>
    </location>
</feature>
<feature type="compositionally biased region" description="Basic residues" evidence="7">
    <location>
        <begin position="456"/>
        <end position="468"/>
    </location>
</feature>
<dbReference type="InterPro" id="IPR051372">
    <property type="entry name" value="CWC21"/>
</dbReference>
<sequence>MYNNIGLPTPRGSGTNGHIQRNFAAVRPVTSSRGEHDTKERGLYGKKTSHDIQEHNRKRLVHVKCLELKDQLEREGLSVNEIEIRVKQLSSELIKDITGLERKWVDDDNAVAREKQRKWREALNPSETQSGSQESNRRKQAEVSSGRSGARTHTYSQHHRESSEDNSEQLEQSDNDSSSTHSRGKLSSPGKDCSHSSARVSSPRREHLHSRAKVPSIREQSHSRVQIPSPRREHAHSRVQMPSPRRVAFTPHSEPPEIGGEVESHSESEEETRDKRKRKHRNKNSGKKHSHSLEDYATKGHNRRHNSGTGDVKSKKQLRERCENVSSEVRHKTDKKKSRKEKERKFSKQRRHRNSSPSEDSSSNDAILSPPPRKLKKKFNKKRQRDRSVSEVAEDTIRHKRHKKKKIVSSRKKRHISTSETTSASDTSDSEDTSELSISQSETESSEVTPPPKPATKSHKRKKSKKNRKIETSLESSDYESPKKKVKRHKRDTIYKRRHKHRKNKKKLSAVRKHKKRRAKRRESSSQSDSDSEASVQEFVEVRHSRKKRRNQDTESEIENVKNVDSDYEIESNADFIPDSPGQVLVETETEISSDSQFEVRRTHRDTKHKKHVKLSKRHNSKSKKKRGVKWHKMERKRSVSSSEATSSDEIEHQKETATQKGVKRRRRDPKDSDVELTHKTADNVSKKKQRIERHSSSSSEQPSIPDIPAVAMEEAVQSSEETFHQVPVVAKRRPGKKGMLTGLFGEQGYEDKELTNERREDFPVQRFMPAESPTPQQIQAPLGTELWSEKWNVSGNPWLAGTEGSVPVSYPCPSGMFGPALPIKEPEIAEQELIRRTPSSSSKSQSESHGDSDMSMSPASERKVELEPSGEDRVNTPEAETADPMREQQEVLSEKSQSIHNTENRAIPRASSLSSLSSRHSRGDRIRRRSPRRSPDRWRRRSRERSHRRYRTPSRSRSRSYSPNRWKRRRSRSRSSSRGYRHYDRRRQFGRYDDRHRWSPDRRDSRDRWGRRGSYERVYGGYHSRYDSRDRDWRRRRENSYQRDRFVCLF</sequence>
<evidence type="ECO:0000256" key="4">
    <source>
        <dbReference type="ARBA" id="ARBA00022728"/>
    </source>
</evidence>
<dbReference type="PANTHER" id="PTHR36562:SF5">
    <property type="entry name" value="SERINE_ARGININE REPETITIVE MATRIX 2"/>
    <property type="match status" value="1"/>
</dbReference>
<organism evidence="9 10">
    <name type="scientific">Oopsacas minuta</name>
    <dbReference type="NCBI Taxonomy" id="111878"/>
    <lineage>
        <taxon>Eukaryota</taxon>
        <taxon>Metazoa</taxon>
        <taxon>Porifera</taxon>
        <taxon>Hexactinellida</taxon>
        <taxon>Hexasterophora</taxon>
        <taxon>Lyssacinosida</taxon>
        <taxon>Leucopsacidae</taxon>
        <taxon>Oopsacas</taxon>
    </lineage>
</organism>
<comment type="subcellular location">
    <subcellularLocation>
        <location evidence="1">Nucleus</location>
    </subcellularLocation>
</comment>
<comment type="caution">
    <text evidence="9">The sequence shown here is derived from an EMBL/GenBank/DDBJ whole genome shotgun (WGS) entry which is preliminary data.</text>
</comment>
<feature type="compositionally biased region" description="Basic and acidic residues" evidence="7">
    <location>
        <begin position="669"/>
        <end position="686"/>
    </location>
</feature>
<dbReference type="GO" id="GO:0005681">
    <property type="term" value="C:spliceosomal complex"/>
    <property type="evidence" value="ECO:0007669"/>
    <property type="project" value="UniProtKB-KW"/>
</dbReference>
<feature type="compositionally biased region" description="Polar residues" evidence="7">
    <location>
        <begin position="142"/>
        <end position="155"/>
    </location>
</feature>
<protein>
    <recommendedName>
        <fullName evidence="8">CWF21 domain-containing protein</fullName>
    </recommendedName>
</protein>
<dbReference type="EMBL" id="JAKMXF010000051">
    <property type="protein sequence ID" value="KAI6659746.1"/>
    <property type="molecule type" value="Genomic_DNA"/>
</dbReference>
<feature type="compositionally biased region" description="Polar residues" evidence="7">
    <location>
        <begin position="125"/>
        <end position="134"/>
    </location>
</feature>
<keyword evidence="3" id="KW-0507">mRNA processing</keyword>
<dbReference type="GO" id="GO:0008380">
    <property type="term" value="P:RNA splicing"/>
    <property type="evidence" value="ECO:0007669"/>
    <property type="project" value="UniProtKB-KW"/>
</dbReference>
<comment type="similarity">
    <text evidence="2">Belongs to the CWC21 family.</text>
</comment>
<feature type="domain" description="CWF21" evidence="8">
    <location>
        <begin position="53"/>
        <end position="98"/>
    </location>
</feature>
<keyword evidence="6" id="KW-0539">Nucleus</keyword>
<feature type="region of interest" description="Disordered" evidence="7">
    <location>
        <begin position="806"/>
        <end position="984"/>
    </location>
</feature>
<dbReference type="SMART" id="SM01115">
    <property type="entry name" value="cwf21"/>
    <property type="match status" value="1"/>
</dbReference>
<dbReference type="PANTHER" id="PTHR36562">
    <property type="entry name" value="SERINE/ARGININE REPETITIVE MATRIX 2"/>
    <property type="match status" value="1"/>
</dbReference>
<evidence type="ECO:0000313" key="9">
    <source>
        <dbReference type="EMBL" id="KAI6659746.1"/>
    </source>
</evidence>
<evidence type="ECO:0000256" key="1">
    <source>
        <dbReference type="ARBA" id="ARBA00004123"/>
    </source>
</evidence>
<dbReference type="Proteomes" id="UP001165289">
    <property type="component" value="Unassembled WGS sequence"/>
</dbReference>
<dbReference type="GO" id="GO:0006397">
    <property type="term" value="P:mRNA processing"/>
    <property type="evidence" value="ECO:0007669"/>
    <property type="project" value="UniProtKB-KW"/>
</dbReference>
<feature type="compositionally biased region" description="Low complexity" evidence="7">
    <location>
        <begin position="525"/>
        <end position="535"/>
    </location>
</feature>